<name>A0ABU3M3R6_9ACTN</name>
<dbReference type="Proteomes" id="UP001257948">
    <property type="component" value="Unassembled WGS sequence"/>
</dbReference>
<comment type="caution">
    <text evidence="3">The sequence shown here is derived from an EMBL/GenBank/DDBJ whole genome shotgun (WGS) entry which is preliminary data.</text>
</comment>
<gene>
    <name evidence="3" type="ORF">RQC66_36045</name>
</gene>
<feature type="transmembrane region" description="Helical" evidence="2">
    <location>
        <begin position="287"/>
        <end position="310"/>
    </location>
</feature>
<feature type="transmembrane region" description="Helical" evidence="2">
    <location>
        <begin position="259"/>
        <end position="280"/>
    </location>
</feature>
<protein>
    <recommendedName>
        <fullName evidence="5">Cation/H+ exchanger domain-containing protein</fullName>
    </recommendedName>
</protein>
<feature type="transmembrane region" description="Helical" evidence="2">
    <location>
        <begin position="184"/>
        <end position="206"/>
    </location>
</feature>
<dbReference type="RefSeq" id="WP_314206542.1">
    <property type="nucleotide sequence ID" value="NZ_JAVTLL010000032.1"/>
</dbReference>
<feature type="transmembrane region" description="Helical" evidence="2">
    <location>
        <begin position="57"/>
        <end position="76"/>
    </location>
</feature>
<evidence type="ECO:0000256" key="1">
    <source>
        <dbReference type="SAM" id="MobiDB-lite"/>
    </source>
</evidence>
<accession>A0ABU3M3R6</accession>
<feature type="transmembrane region" description="Helical" evidence="2">
    <location>
        <begin position="342"/>
        <end position="364"/>
    </location>
</feature>
<dbReference type="EMBL" id="JAVTLL010000032">
    <property type="protein sequence ID" value="MDT7846141.1"/>
    <property type="molecule type" value="Genomic_DNA"/>
</dbReference>
<feature type="transmembrane region" description="Helical" evidence="2">
    <location>
        <begin position="226"/>
        <end position="253"/>
    </location>
</feature>
<evidence type="ECO:0008006" key="5">
    <source>
        <dbReference type="Google" id="ProtNLM"/>
    </source>
</evidence>
<feature type="region of interest" description="Disordered" evidence="1">
    <location>
        <begin position="388"/>
        <end position="407"/>
    </location>
</feature>
<proteinExistence type="predicted"/>
<feature type="transmembrane region" description="Helical" evidence="2">
    <location>
        <begin position="148"/>
        <end position="172"/>
    </location>
</feature>
<reference evidence="4" key="1">
    <citation type="submission" date="2023-07" db="EMBL/GenBank/DDBJ databases">
        <title>Draft genome sequence of the endophytic actinobacterium Streptomyces justiciae WPN32, a potential antibiotic producer.</title>
        <authorList>
            <person name="Yasawong M."/>
            <person name="Pana W."/>
            <person name="Ganta P."/>
            <person name="Santapan N."/>
            <person name="Songngamsuk T."/>
            <person name="Phatcharaharikarn M."/>
            <person name="Kerdtoob S."/>
            <person name="Nantapong N."/>
        </authorList>
    </citation>
    <scope>NUCLEOTIDE SEQUENCE [LARGE SCALE GENOMIC DNA]</scope>
    <source>
        <strain evidence="4">WPN32</strain>
    </source>
</reference>
<keyword evidence="2" id="KW-0472">Membrane</keyword>
<keyword evidence="2" id="KW-1133">Transmembrane helix</keyword>
<organism evidence="3 4">
    <name type="scientific">Streptomyces justiciae</name>
    <dbReference type="NCBI Taxonomy" id="2780140"/>
    <lineage>
        <taxon>Bacteria</taxon>
        <taxon>Bacillati</taxon>
        <taxon>Actinomycetota</taxon>
        <taxon>Actinomycetes</taxon>
        <taxon>Kitasatosporales</taxon>
        <taxon>Streptomycetaceae</taxon>
        <taxon>Streptomyces</taxon>
    </lineage>
</organism>
<keyword evidence="4" id="KW-1185">Reference proteome</keyword>
<feature type="transmembrane region" description="Helical" evidence="2">
    <location>
        <begin position="88"/>
        <end position="111"/>
    </location>
</feature>
<evidence type="ECO:0000256" key="2">
    <source>
        <dbReference type="SAM" id="Phobius"/>
    </source>
</evidence>
<sequence>MAEEEAAPSPDGETGGHGAGGRHALLLTLVLPLLIAGAGLLTGHFWTMEAQAGGGLYGHLTAGLLAVGLYGSAGGVGRPESRGDVYRIVVAITFGVGVKAAFIAGVLWLAFRGEPEYLVLAVAMAQIDPLSVSAMLESRDMSPRAKSLLAAWASFDDPVTTVLVVILGSMVLTDAGSISSGATSYAQTLAGNAVLLVVAAGLWLVVRQPRARRDEPVGPRRAAVQIAVLVALLAVATWQFLMLGLAVSALFFRPPLGRWLGRATNAALWVATFLLGMLLAEGADFSVGVVLGVATFVAQGVVGAVVTLGFPARDRHSLCLSQQNGITAIILALLLEPALPEAVAVIAPAILVVNLLHLTSNAVLARVRLGRERLARVTDVLITVRDTEQDRASGGTGREPPTPSVHR</sequence>
<evidence type="ECO:0000313" key="3">
    <source>
        <dbReference type="EMBL" id="MDT7846141.1"/>
    </source>
</evidence>
<evidence type="ECO:0000313" key="4">
    <source>
        <dbReference type="Proteomes" id="UP001257948"/>
    </source>
</evidence>
<keyword evidence="2" id="KW-0812">Transmembrane</keyword>
<feature type="transmembrane region" description="Helical" evidence="2">
    <location>
        <begin position="24"/>
        <end position="45"/>
    </location>
</feature>